<proteinExistence type="predicted"/>
<sequence>MAVLITDKIIYEYNVLRIGRAQLQFQEICLLIRRYIKTNARSRQGDSVLFSIIIIIEREIMDRIVNKFSGEESVIFLFKCNAKANESPRNKLRRNGLNKTSRG</sequence>
<accession>A0ABD1ZVV4</accession>
<reference evidence="1 2" key="1">
    <citation type="journal article" date="2024" name="Ann. Entomol. Soc. Am.">
        <title>Genomic analyses of the southern and eastern yellowjacket wasps (Hymenoptera: Vespidae) reveal evolutionary signatures of social life.</title>
        <authorList>
            <person name="Catto M.A."/>
            <person name="Caine P.B."/>
            <person name="Orr S.E."/>
            <person name="Hunt B.G."/>
            <person name="Goodisman M.A.D."/>
        </authorList>
    </citation>
    <scope>NUCLEOTIDE SEQUENCE [LARGE SCALE GENOMIC DNA]</scope>
    <source>
        <strain evidence="1">233</strain>
        <tissue evidence="1">Head and thorax</tissue>
    </source>
</reference>
<dbReference type="AlphaFoldDB" id="A0ABD1ZVV4"/>
<gene>
    <name evidence="1" type="ORF">V1478_018023</name>
</gene>
<dbReference type="Proteomes" id="UP001607302">
    <property type="component" value="Unassembled WGS sequence"/>
</dbReference>
<protein>
    <submittedName>
        <fullName evidence="1">Uncharacterized protein</fullName>
    </submittedName>
</protein>
<evidence type="ECO:0000313" key="1">
    <source>
        <dbReference type="EMBL" id="KAL2712500.1"/>
    </source>
</evidence>
<name>A0ABD1ZVV4_VESSQ</name>
<keyword evidence="2" id="KW-1185">Reference proteome</keyword>
<organism evidence="1 2">
    <name type="scientific">Vespula squamosa</name>
    <name type="common">Southern yellow jacket</name>
    <name type="synonym">Wasp</name>
    <dbReference type="NCBI Taxonomy" id="30214"/>
    <lineage>
        <taxon>Eukaryota</taxon>
        <taxon>Metazoa</taxon>
        <taxon>Ecdysozoa</taxon>
        <taxon>Arthropoda</taxon>
        <taxon>Hexapoda</taxon>
        <taxon>Insecta</taxon>
        <taxon>Pterygota</taxon>
        <taxon>Neoptera</taxon>
        <taxon>Endopterygota</taxon>
        <taxon>Hymenoptera</taxon>
        <taxon>Apocrita</taxon>
        <taxon>Aculeata</taxon>
        <taxon>Vespoidea</taxon>
        <taxon>Vespidae</taxon>
        <taxon>Vespinae</taxon>
        <taxon>Vespula</taxon>
    </lineage>
</organism>
<comment type="caution">
    <text evidence="1">The sequence shown here is derived from an EMBL/GenBank/DDBJ whole genome shotgun (WGS) entry which is preliminary data.</text>
</comment>
<dbReference type="EMBL" id="JAUDFV010000166">
    <property type="protein sequence ID" value="KAL2712500.1"/>
    <property type="molecule type" value="Genomic_DNA"/>
</dbReference>
<evidence type="ECO:0000313" key="2">
    <source>
        <dbReference type="Proteomes" id="UP001607302"/>
    </source>
</evidence>